<dbReference type="InterPro" id="IPR050987">
    <property type="entry name" value="AtrR-like"/>
</dbReference>
<evidence type="ECO:0000256" key="4">
    <source>
        <dbReference type="ARBA" id="ARBA00023125"/>
    </source>
</evidence>
<organism evidence="9">
    <name type="scientific">Blastobotrys adeninivorans</name>
    <name type="common">Yeast</name>
    <name type="synonym">Arxula adeninivorans</name>
    <dbReference type="NCBI Taxonomy" id="409370"/>
    <lineage>
        <taxon>Eukaryota</taxon>
        <taxon>Fungi</taxon>
        <taxon>Dikarya</taxon>
        <taxon>Ascomycota</taxon>
        <taxon>Saccharomycotina</taxon>
        <taxon>Dipodascomycetes</taxon>
        <taxon>Dipodascales</taxon>
        <taxon>Trichomonascaceae</taxon>
        <taxon>Blastobotrys</taxon>
    </lineage>
</organism>
<dbReference type="PANTHER" id="PTHR46910:SF37">
    <property type="entry name" value="ZN(II)2CYS6 TRANSCRIPTION FACTOR (EUROFUNG)"/>
    <property type="match status" value="1"/>
</dbReference>
<dbReference type="InterPro" id="IPR001138">
    <property type="entry name" value="Zn2Cys6_DnaBD"/>
</dbReference>
<dbReference type="GO" id="GO:0008270">
    <property type="term" value="F:zinc ion binding"/>
    <property type="evidence" value="ECO:0007669"/>
    <property type="project" value="InterPro"/>
</dbReference>
<dbReference type="InterPro" id="IPR007219">
    <property type="entry name" value="XnlR_reg_dom"/>
</dbReference>
<evidence type="ECO:0000256" key="3">
    <source>
        <dbReference type="ARBA" id="ARBA00023015"/>
    </source>
</evidence>
<dbReference type="GO" id="GO:0006351">
    <property type="term" value="P:DNA-templated transcription"/>
    <property type="evidence" value="ECO:0007669"/>
    <property type="project" value="InterPro"/>
</dbReference>
<dbReference type="EMBL" id="HG937692">
    <property type="protein sequence ID" value="CDP36730.1"/>
    <property type="molecule type" value="Genomic_DNA"/>
</dbReference>
<dbReference type="CDD" id="cd12148">
    <property type="entry name" value="fungal_TF_MHR"/>
    <property type="match status" value="1"/>
</dbReference>
<feature type="region of interest" description="Disordered" evidence="7">
    <location>
        <begin position="1"/>
        <end position="22"/>
    </location>
</feature>
<evidence type="ECO:0000256" key="2">
    <source>
        <dbReference type="ARBA" id="ARBA00022723"/>
    </source>
</evidence>
<dbReference type="Pfam" id="PF00172">
    <property type="entry name" value="Zn_clus"/>
    <property type="match status" value="1"/>
</dbReference>
<accession>A0A060T6L2</accession>
<evidence type="ECO:0000256" key="5">
    <source>
        <dbReference type="ARBA" id="ARBA00023163"/>
    </source>
</evidence>
<dbReference type="SMART" id="SM00066">
    <property type="entry name" value="GAL4"/>
    <property type="match status" value="1"/>
</dbReference>
<evidence type="ECO:0000313" key="9">
    <source>
        <dbReference type="EMBL" id="CDP36730.1"/>
    </source>
</evidence>
<keyword evidence="2" id="KW-0479">Metal-binding</keyword>
<keyword evidence="6" id="KW-0539">Nucleus</keyword>
<dbReference type="GO" id="GO:0003677">
    <property type="term" value="F:DNA binding"/>
    <property type="evidence" value="ECO:0007669"/>
    <property type="project" value="UniProtKB-KW"/>
</dbReference>
<dbReference type="PhylomeDB" id="A0A060T6L2"/>
<dbReference type="SUPFAM" id="SSF57701">
    <property type="entry name" value="Zn2/Cys6 DNA-binding domain"/>
    <property type="match status" value="1"/>
</dbReference>
<feature type="region of interest" description="Disordered" evidence="7">
    <location>
        <begin position="94"/>
        <end position="150"/>
    </location>
</feature>
<keyword evidence="3" id="KW-0805">Transcription regulation</keyword>
<dbReference type="CDD" id="cd00067">
    <property type="entry name" value="GAL4"/>
    <property type="match status" value="1"/>
</dbReference>
<feature type="domain" description="Zn(2)-C6 fungal-type" evidence="8">
    <location>
        <begin position="23"/>
        <end position="53"/>
    </location>
</feature>
<dbReference type="PANTHER" id="PTHR46910">
    <property type="entry name" value="TRANSCRIPTION FACTOR PDR1"/>
    <property type="match status" value="1"/>
</dbReference>
<dbReference type="AlphaFoldDB" id="A0A060T6L2"/>
<comment type="subcellular location">
    <subcellularLocation>
        <location evidence="1">Nucleus</location>
    </subcellularLocation>
</comment>
<proteinExistence type="predicted"/>
<gene>
    <name evidence="9" type="ORF">GNLVRS02_ARAD1B19646g</name>
</gene>
<dbReference type="PROSITE" id="PS50048">
    <property type="entry name" value="ZN2_CY6_FUNGAL_2"/>
    <property type="match status" value="1"/>
</dbReference>
<reference evidence="9" key="2">
    <citation type="submission" date="2014-06" db="EMBL/GenBank/DDBJ databases">
        <title>The complete genome of Blastobotrys (Arxula) adeninivorans LS3 - a yeast of biotechnological interest.</title>
        <authorList>
            <person name="Kunze G."/>
            <person name="Gaillardin C."/>
            <person name="Czernicka M."/>
            <person name="Durrens P."/>
            <person name="Martin T."/>
            <person name="Boer E."/>
            <person name="Gabaldon T."/>
            <person name="Cruz J."/>
            <person name="Talla E."/>
            <person name="Marck C."/>
            <person name="Goffeau A."/>
            <person name="Barbe V."/>
            <person name="Baret P."/>
            <person name="Baronian K."/>
            <person name="Beier S."/>
            <person name="Bleykasten C."/>
            <person name="Bode R."/>
            <person name="Casaregola S."/>
            <person name="Despons L."/>
            <person name="Fairhead C."/>
            <person name="Giersberg M."/>
            <person name="Gierski P."/>
            <person name="Hahnel U."/>
            <person name="Hartmann A."/>
            <person name="Jankowska D."/>
            <person name="Jubin C."/>
            <person name="Jung P."/>
            <person name="Lafontaine I."/>
            <person name="Leh-Louis V."/>
            <person name="Lemaire M."/>
            <person name="Marcet-Houben M."/>
            <person name="Mascher M."/>
            <person name="Morel G."/>
            <person name="Richard G.-F."/>
            <person name="Riechen J."/>
            <person name="Sacerdot C."/>
            <person name="Sarkar A."/>
            <person name="Savel G."/>
            <person name="Schacherer J."/>
            <person name="Sherman D."/>
            <person name="Straub M.-L."/>
            <person name="Stein N."/>
            <person name="Thierry A."/>
            <person name="Trautwein-Schult A."/>
            <person name="Westhof E."/>
            <person name="Worch S."/>
            <person name="Dujon B."/>
            <person name="Souciet J.-L."/>
            <person name="Wincker P."/>
            <person name="Scholz U."/>
            <person name="Neuveglise N."/>
        </authorList>
    </citation>
    <scope>NUCLEOTIDE SEQUENCE</scope>
    <source>
        <strain evidence="9">LS3</strain>
    </source>
</reference>
<feature type="compositionally biased region" description="Acidic residues" evidence="7">
    <location>
        <begin position="118"/>
        <end position="143"/>
    </location>
</feature>
<dbReference type="GO" id="GO:0000981">
    <property type="term" value="F:DNA-binding transcription factor activity, RNA polymerase II-specific"/>
    <property type="evidence" value="ECO:0007669"/>
    <property type="project" value="InterPro"/>
</dbReference>
<protein>
    <submittedName>
        <fullName evidence="9">ARAD1B19646p</fullName>
    </submittedName>
</protein>
<reference evidence="9" key="1">
    <citation type="submission" date="2014-02" db="EMBL/GenBank/DDBJ databases">
        <authorList>
            <person name="Genoscope - CEA"/>
        </authorList>
    </citation>
    <scope>NUCLEOTIDE SEQUENCE</scope>
    <source>
        <strain evidence="9">LS3</strain>
    </source>
</reference>
<dbReference type="GO" id="GO:0005634">
    <property type="term" value="C:nucleus"/>
    <property type="evidence" value="ECO:0007669"/>
    <property type="project" value="UniProtKB-SubCell"/>
</dbReference>
<evidence type="ECO:0000256" key="1">
    <source>
        <dbReference type="ARBA" id="ARBA00004123"/>
    </source>
</evidence>
<dbReference type="InterPro" id="IPR036864">
    <property type="entry name" value="Zn2-C6_fun-type_DNA-bd_sf"/>
</dbReference>
<keyword evidence="4" id="KW-0238">DNA-binding</keyword>
<name>A0A060T6L2_BLAAD</name>
<evidence type="ECO:0000256" key="7">
    <source>
        <dbReference type="SAM" id="MobiDB-lite"/>
    </source>
</evidence>
<dbReference type="Gene3D" id="4.10.240.10">
    <property type="entry name" value="Zn(2)-C6 fungal-type DNA-binding domain"/>
    <property type="match status" value="1"/>
</dbReference>
<evidence type="ECO:0000259" key="8">
    <source>
        <dbReference type="PROSITE" id="PS50048"/>
    </source>
</evidence>
<dbReference type="PROSITE" id="PS00463">
    <property type="entry name" value="ZN2_CY6_FUNGAL_1"/>
    <property type="match status" value="1"/>
</dbReference>
<sequence length="843" mass="93991">MSDHFGFRRSEDPPAKRQRVSQACDSCRRKKIKCDGNRPTCTNCSNSGAQCVYTDVPRKPRTVRKRPTSSLTDLESRLERIEYLLEASLDPKVKASMPRSMPSRKRGHDDDYSNSFDGNDDTNDGGEDADDDGHEDDEDEGESEKEWLRDENIPLTSHIIGVQIKGEIDKHSDAFTVSANQGIEQFCTAGTIFSIFTKTGMKWVAEKVGDPTIPEKLSQLFTSIHSDHVSALRPYVETHNHKLVPSPQVVDLACRMVSLCKEPWDILVSEQEIRRLVRSLSDPNEPPIGYAENLLLHSICAAAIPLVIYAGESEKYLNMSRQQAWDIQSAHTSAAMAHIHNVTIMGPSVLSLRAMLVAIISFHICNAHPIEALTPLALRFAYMLGLHRWESVHGLPAEEANNRRRLWWMAYNVDCDVALKIGRCPGVLEFDISQKLPDPTPMMAMLGFDVYKSLSQLGMIFSRVYEKLYSAQASLKPPSALIKDILELDKQLLEWYESVPERYRPGSDMSFLDQQLQAAKLNRESESNVQLFVLGRGILHLHCYYFQLISMLHRITAYHPSWVYATMTEDKNTNNSPSTASGTTNGCNTGPNSCASTPSGSIKPPRSAGKYARLFQSLEICVKSARESLAMVKRGREWGNEHLPGAAFYASNSFITLFIKCLSRPRDASVKTDLSLMYEVVDMFNAIDESLIPQFYDSKKKNISQFWSTLFELAQSYVIRAQNSNSPASSDKVSTPDADKIKVSMSPITGPSQQPVEASARGLGYGVPVINAQLSQLEAGLNHSHPNAPYVGDTQNGATPSDGGMFDISNGEISLAQGLYQMSSYFYAWDPDLFYSDTMINPQ</sequence>
<keyword evidence="5" id="KW-0804">Transcription</keyword>
<evidence type="ECO:0000256" key="6">
    <source>
        <dbReference type="ARBA" id="ARBA00023242"/>
    </source>
</evidence>
<dbReference type="SMART" id="SM00906">
    <property type="entry name" value="Fungal_trans"/>
    <property type="match status" value="1"/>
</dbReference>
<feature type="compositionally biased region" description="Basic and acidic residues" evidence="7">
    <location>
        <begin position="1"/>
        <end position="15"/>
    </location>
</feature>
<dbReference type="Pfam" id="PF04082">
    <property type="entry name" value="Fungal_trans"/>
    <property type="match status" value="1"/>
</dbReference>